<dbReference type="Pfam" id="PF02720">
    <property type="entry name" value="DUF222"/>
    <property type="match status" value="1"/>
</dbReference>
<accession>A0ABQ3LIL3</accession>
<reference evidence="4" key="1">
    <citation type="journal article" date="2019" name="Int. J. Syst. Evol. Microbiol.">
        <title>The Global Catalogue of Microorganisms (GCM) 10K type strain sequencing project: providing services to taxonomists for standard genome sequencing and annotation.</title>
        <authorList>
            <consortium name="The Broad Institute Genomics Platform"/>
            <consortium name="The Broad Institute Genome Sequencing Center for Infectious Disease"/>
            <person name="Wu L."/>
            <person name="Ma J."/>
        </authorList>
    </citation>
    <scope>NUCLEOTIDE SEQUENCE [LARGE SCALE GENOMIC DNA]</scope>
    <source>
        <strain evidence="4">CGMCC 4.7683</strain>
    </source>
</reference>
<keyword evidence="4" id="KW-1185">Reference proteome</keyword>
<organism evidence="3 4">
    <name type="scientific">Amycolatopsis oliviviridis</name>
    <dbReference type="NCBI Taxonomy" id="1471590"/>
    <lineage>
        <taxon>Bacteria</taxon>
        <taxon>Bacillati</taxon>
        <taxon>Actinomycetota</taxon>
        <taxon>Actinomycetes</taxon>
        <taxon>Pseudonocardiales</taxon>
        <taxon>Pseudonocardiaceae</taxon>
        <taxon>Amycolatopsis</taxon>
    </lineage>
</organism>
<sequence>MTSTNTPKTFPLNLPEGDADLLLDELQKRLREGRRLAAEVGQILAEIESRGVRDLYGYNSIAVFYEHVARVPRAEAQKVTGRALALNSRRARDGTPTRPVAPLTGVTAATGVLADAGIDRIVTVLRRLPEHVTASARSEAEKDLVDLASVARPRDITVAGTDLLARLDPDGSATDDPSPKHERSELWLRQKRTGRWDMRGNLDPETGSRLNALLVPRAYPAPNREADGRTPAERRGDAFTEIVDLAEGGPDVPLPRQAPEQGGEKPPPAEPIENAEPVKKPPHRPKTTQARPQGHPSPHRSDSGIREGAAAEQSQNVARIRPTRWWTRLSKPRAENSTRPQKPLTA</sequence>
<evidence type="ECO:0000313" key="3">
    <source>
        <dbReference type="EMBL" id="GHH17393.1"/>
    </source>
</evidence>
<proteinExistence type="predicted"/>
<dbReference type="EMBL" id="BNAY01000003">
    <property type="protein sequence ID" value="GHH17393.1"/>
    <property type="molecule type" value="Genomic_DNA"/>
</dbReference>
<evidence type="ECO:0000313" key="4">
    <source>
        <dbReference type="Proteomes" id="UP000635387"/>
    </source>
</evidence>
<feature type="compositionally biased region" description="Basic and acidic residues" evidence="1">
    <location>
        <begin position="224"/>
        <end position="238"/>
    </location>
</feature>
<name>A0ABQ3LIL3_9PSEU</name>
<evidence type="ECO:0000259" key="2">
    <source>
        <dbReference type="Pfam" id="PF02720"/>
    </source>
</evidence>
<comment type="caution">
    <text evidence="3">The sequence shown here is derived from an EMBL/GenBank/DDBJ whole genome shotgun (WGS) entry which is preliminary data.</text>
</comment>
<evidence type="ECO:0000256" key="1">
    <source>
        <dbReference type="SAM" id="MobiDB-lite"/>
    </source>
</evidence>
<dbReference type="RefSeq" id="WP_191255453.1">
    <property type="nucleotide sequence ID" value="NZ_BNAY01000003.1"/>
</dbReference>
<feature type="domain" description="DUF222" evidence="2">
    <location>
        <begin position="30"/>
        <end position="256"/>
    </location>
</feature>
<protein>
    <recommendedName>
        <fullName evidence="2">DUF222 domain-containing protein</fullName>
    </recommendedName>
</protein>
<feature type="region of interest" description="Disordered" evidence="1">
    <location>
        <begin position="214"/>
        <end position="346"/>
    </location>
</feature>
<gene>
    <name evidence="3" type="ORF">GCM10017790_34320</name>
</gene>
<dbReference type="Proteomes" id="UP000635387">
    <property type="component" value="Unassembled WGS sequence"/>
</dbReference>
<dbReference type="InterPro" id="IPR003870">
    <property type="entry name" value="DUF222"/>
</dbReference>